<name>A0A9X0WJG0_9GAMM</name>
<protein>
    <submittedName>
        <fullName evidence="2">Uncharacterized protein</fullName>
    </submittedName>
</protein>
<organism evidence="2 3">
    <name type="scientific">Thiocapsa imhoffii</name>
    <dbReference type="NCBI Taxonomy" id="382777"/>
    <lineage>
        <taxon>Bacteria</taxon>
        <taxon>Pseudomonadati</taxon>
        <taxon>Pseudomonadota</taxon>
        <taxon>Gammaproteobacteria</taxon>
        <taxon>Chromatiales</taxon>
        <taxon>Chromatiaceae</taxon>
        <taxon>Thiocapsa</taxon>
    </lineage>
</organism>
<comment type="caution">
    <text evidence="2">The sequence shown here is derived from an EMBL/GenBank/DDBJ whole genome shotgun (WGS) entry which is preliminary data.</text>
</comment>
<dbReference type="RefSeq" id="WP_200388690.1">
    <property type="nucleotide sequence ID" value="NZ_NRSD01000016.1"/>
</dbReference>
<dbReference type="Proteomes" id="UP001138802">
    <property type="component" value="Unassembled WGS sequence"/>
</dbReference>
<keyword evidence="3" id="KW-1185">Reference proteome</keyword>
<reference evidence="2 3" key="1">
    <citation type="journal article" date="2020" name="Microorganisms">
        <title>Osmotic Adaptation and Compatible Solute Biosynthesis of Phototrophic Bacteria as Revealed from Genome Analyses.</title>
        <authorList>
            <person name="Imhoff J.F."/>
            <person name="Rahn T."/>
            <person name="Kunzel S."/>
            <person name="Keller A."/>
            <person name="Neulinger S.C."/>
        </authorList>
    </citation>
    <scope>NUCLEOTIDE SEQUENCE [LARGE SCALE GENOMIC DNA]</scope>
    <source>
        <strain evidence="2 3">DSM 21303</strain>
    </source>
</reference>
<evidence type="ECO:0000313" key="3">
    <source>
        <dbReference type="Proteomes" id="UP001138802"/>
    </source>
</evidence>
<accession>A0A9X0WJG0</accession>
<dbReference type="AlphaFoldDB" id="A0A9X0WJG0"/>
<evidence type="ECO:0000313" key="2">
    <source>
        <dbReference type="EMBL" id="MBK1645882.1"/>
    </source>
</evidence>
<proteinExistence type="predicted"/>
<feature type="compositionally biased region" description="Polar residues" evidence="1">
    <location>
        <begin position="55"/>
        <end position="70"/>
    </location>
</feature>
<gene>
    <name evidence="2" type="ORF">CKO25_14745</name>
</gene>
<feature type="region of interest" description="Disordered" evidence="1">
    <location>
        <begin position="55"/>
        <end position="98"/>
    </location>
</feature>
<dbReference type="EMBL" id="NRSD01000016">
    <property type="protein sequence ID" value="MBK1645882.1"/>
    <property type="molecule type" value="Genomic_DNA"/>
</dbReference>
<sequence>MATRPDLDCPVRTLYIASTLHHLEVLSDAQKAGIVASALGEALQRAMRHRMRTLASASMGVSRTSNSSRVSAAGQEALYGQSNTRQSSRKLLKVGGHL</sequence>
<evidence type="ECO:0000256" key="1">
    <source>
        <dbReference type="SAM" id="MobiDB-lite"/>
    </source>
</evidence>